<keyword evidence="2" id="KW-0143">Chaperone</keyword>
<dbReference type="InterPro" id="IPR011599">
    <property type="entry name" value="PFD_alpha_archaea"/>
</dbReference>
<comment type="similarity">
    <text evidence="1">Belongs to the prefoldin subunit alpha family.</text>
</comment>
<sequence>MQQIELNKLSLPQLTQLKKQLEQELGLFQESLTTLKVAQTKYGDSKESLEKMQPNSKGSKILVPLTSSMFVPGTIADSEKVIIEIGTGYYVQMDMESAKDYFKRRVAYVTEQMEKIQNFGIEKSKLREGKPFVCFFYCCGAVFCIFD</sequence>
<dbReference type="AlphaFoldDB" id="A0ABD0Z8E8"/>
<dbReference type="InterPro" id="IPR004127">
    <property type="entry name" value="Prefoldin_subunit_alpha"/>
</dbReference>
<dbReference type="PANTHER" id="PTHR12674">
    <property type="entry name" value="PREFOLDIN SUBUNIT 5"/>
    <property type="match status" value="1"/>
</dbReference>
<evidence type="ECO:0000313" key="3">
    <source>
        <dbReference type="EMBL" id="KAL1140847.1"/>
    </source>
</evidence>
<dbReference type="Pfam" id="PF02996">
    <property type="entry name" value="Prefoldin"/>
    <property type="match status" value="1"/>
</dbReference>
<dbReference type="NCBIfam" id="TIGR00293">
    <property type="entry name" value="prefoldin subunit alpha"/>
    <property type="match status" value="1"/>
</dbReference>
<evidence type="ECO:0000256" key="1">
    <source>
        <dbReference type="ARBA" id="ARBA00010048"/>
    </source>
</evidence>
<proteinExistence type="inferred from homology"/>
<dbReference type="Proteomes" id="UP001558652">
    <property type="component" value="Unassembled WGS sequence"/>
</dbReference>
<dbReference type="SUPFAM" id="SSF46579">
    <property type="entry name" value="Prefoldin"/>
    <property type="match status" value="1"/>
</dbReference>
<dbReference type="InterPro" id="IPR009053">
    <property type="entry name" value="Prefoldin"/>
</dbReference>
<dbReference type="EMBL" id="JBFDAA010000001">
    <property type="protein sequence ID" value="KAL1140847.1"/>
    <property type="molecule type" value="Genomic_DNA"/>
</dbReference>
<evidence type="ECO:0000256" key="2">
    <source>
        <dbReference type="ARBA" id="ARBA00023186"/>
    </source>
</evidence>
<gene>
    <name evidence="3" type="ORF">AAG570_000775</name>
</gene>
<name>A0ABD0Z8E8_9HEMI</name>
<protein>
    <recommendedName>
        <fullName evidence="5">Prefoldin subunit 5</fullName>
    </recommendedName>
</protein>
<comment type="caution">
    <text evidence="3">The sequence shown here is derived from an EMBL/GenBank/DDBJ whole genome shotgun (WGS) entry which is preliminary data.</text>
</comment>
<dbReference type="Gene3D" id="1.10.287.370">
    <property type="match status" value="1"/>
</dbReference>
<evidence type="ECO:0008006" key="5">
    <source>
        <dbReference type="Google" id="ProtNLM"/>
    </source>
</evidence>
<dbReference type="FunFam" id="1.10.287.370:FF:000004">
    <property type="entry name" value="Probable prefoldin subunit 5"/>
    <property type="match status" value="1"/>
</dbReference>
<keyword evidence="4" id="KW-1185">Reference proteome</keyword>
<dbReference type="CDD" id="cd23157">
    <property type="entry name" value="Prefoldin_5"/>
    <property type="match status" value="1"/>
</dbReference>
<organism evidence="3 4">
    <name type="scientific">Ranatra chinensis</name>
    <dbReference type="NCBI Taxonomy" id="642074"/>
    <lineage>
        <taxon>Eukaryota</taxon>
        <taxon>Metazoa</taxon>
        <taxon>Ecdysozoa</taxon>
        <taxon>Arthropoda</taxon>
        <taxon>Hexapoda</taxon>
        <taxon>Insecta</taxon>
        <taxon>Pterygota</taxon>
        <taxon>Neoptera</taxon>
        <taxon>Paraneoptera</taxon>
        <taxon>Hemiptera</taxon>
        <taxon>Heteroptera</taxon>
        <taxon>Panheteroptera</taxon>
        <taxon>Nepomorpha</taxon>
        <taxon>Nepidae</taxon>
        <taxon>Ranatrinae</taxon>
        <taxon>Ranatra</taxon>
    </lineage>
</organism>
<evidence type="ECO:0000313" key="4">
    <source>
        <dbReference type="Proteomes" id="UP001558652"/>
    </source>
</evidence>
<accession>A0ABD0Z8E8</accession>
<reference evidence="3 4" key="1">
    <citation type="submission" date="2024-07" db="EMBL/GenBank/DDBJ databases">
        <title>Chromosome-level genome assembly of the water stick insect Ranatra chinensis (Heteroptera: Nepidae).</title>
        <authorList>
            <person name="Liu X."/>
        </authorList>
    </citation>
    <scope>NUCLEOTIDE SEQUENCE [LARGE SCALE GENOMIC DNA]</scope>
    <source>
        <strain evidence="3">Cailab_2021Rc</strain>
        <tissue evidence="3">Muscle</tissue>
    </source>
</reference>
<dbReference type="PANTHER" id="PTHR12674:SF2">
    <property type="entry name" value="PREFOLDIN SUBUNIT 5"/>
    <property type="match status" value="1"/>
</dbReference>